<evidence type="ECO:0000256" key="6">
    <source>
        <dbReference type="PROSITE-ProRule" id="PRU01161"/>
    </source>
</evidence>
<proteinExistence type="inferred from homology"/>
<keyword evidence="7" id="KW-0812">Transmembrane</keyword>
<feature type="domain" description="PNPLA" evidence="9">
    <location>
        <begin position="441"/>
        <end position="632"/>
    </location>
</feature>
<evidence type="ECO:0000256" key="3">
    <source>
        <dbReference type="ARBA" id="ARBA00022801"/>
    </source>
</evidence>
<dbReference type="Pfam" id="PF11815">
    <property type="entry name" value="DUF3336"/>
    <property type="match status" value="1"/>
</dbReference>
<evidence type="ECO:0000313" key="11">
    <source>
        <dbReference type="Proteomes" id="UP001301958"/>
    </source>
</evidence>
<keyword evidence="10" id="KW-0808">Transferase</keyword>
<evidence type="ECO:0000256" key="8">
    <source>
        <dbReference type="SAM" id="MobiDB-lite"/>
    </source>
</evidence>
<dbReference type="GO" id="GO:0006641">
    <property type="term" value="P:triglyceride metabolic process"/>
    <property type="evidence" value="ECO:0007669"/>
    <property type="project" value="UniProtKB-ARBA"/>
</dbReference>
<protein>
    <recommendedName>
        <fullName evidence="7">Patatin-like phospholipase domain-containing protein</fullName>
        <ecNumber evidence="7">3.1.1.-</ecNumber>
    </recommendedName>
</protein>
<dbReference type="GO" id="GO:0016020">
    <property type="term" value="C:membrane"/>
    <property type="evidence" value="ECO:0007669"/>
    <property type="project" value="UniProtKB-SubCell"/>
</dbReference>
<feature type="compositionally biased region" description="Basic and acidic residues" evidence="8">
    <location>
        <begin position="1"/>
        <end position="14"/>
    </location>
</feature>
<dbReference type="Pfam" id="PF01734">
    <property type="entry name" value="Patatin"/>
    <property type="match status" value="1"/>
</dbReference>
<keyword evidence="4 6" id="KW-0442">Lipid degradation</keyword>
<comment type="caution">
    <text evidence="6">Lacks conserved residue(s) required for the propagation of feature annotation.</text>
</comment>
<feature type="compositionally biased region" description="Low complexity" evidence="8">
    <location>
        <begin position="159"/>
        <end position="178"/>
    </location>
</feature>
<dbReference type="CDD" id="cd07232">
    <property type="entry name" value="Pat_PLPL"/>
    <property type="match status" value="1"/>
</dbReference>
<feature type="transmembrane region" description="Helical" evidence="7">
    <location>
        <begin position="253"/>
        <end position="272"/>
    </location>
</feature>
<dbReference type="PANTHER" id="PTHR14226">
    <property type="entry name" value="NEUROPATHY TARGET ESTERASE/SWISS CHEESE D.MELANOGASTER"/>
    <property type="match status" value="1"/>
</dbReference>
<keyword evidence="5 6" id="KW-0443">Lipid metabolism</keyword>
<sequence length="869" mass="96219">MAAEKNNSKQDIGKSDGASSTTGKGPRPGVVIPSRTYGFPPEAFDWANLPDVETNFLPPEHLQAFAQALLAPDPGLNSPDESTGPSSSLRLQSPGISRSPSGLDVPHNNSNITKRAASVALSPQDYDDTSNNRAKETAAAAAAAAGDVTAPSGPPPPRRSSQQYASSNPSSAVRRSSASSSNLFITAQSDWAPVHEKVLRDHPPSSSTNNSSSNKKKKRKIKLKTKLPLQGLISSSRSKDETREGYFYTLLKWPFLLIVGTWLIGLSLAYLLTRTYIYLYEQCIAWRGKREKLRRAMRATGNYKDWVVAARDMDEYFGNGKWKEVDDFAYYDCKTVKRVCEEMERCRERAEREGGSGSERERQAVEALKGLVEACVKNNFVGVENPRLYSQTYYGTKNLVQNWVDEVERSLKFLIDTKVLTREEKRTLFKSISGNYGRTALCLSGGASFAYYHFGVVKALLEEDKLPDIITGTSGGALVAALVATRTNEELKQLLLPSLAHKITACREPITVWFKRWWKTGARFDSVDWAQQCSWWSRGSMTFREAYERTGRILNVSCVPADPHSPTILCNYLTSPDCVIWSAVLASAAVPGILNPVVLMMKTRSGQLVPYSFGHKWKDGSLRTDIPIKALNLHFNVNFTIVSQVNPHINLFFFSSRGSVGQPVTHRRGRGWRGGYLGSAVEQYIKLDLTKWLRVLRQLELLPRPLGQDWSMLWLQATFGGTVTIWPKSIAMDFVTILSDPDSPRLAKMIHEGQQSAFPKIKFIANRLRVERLVERGRRENRPEFLEIGGGGAIAGGGGRRGSVESLLSEDDIRRVLKRAAGGTASTETEGETTDVDGDGEGGFITDGDGEREEDIVMLGEEKDEIGGR</sequence>
<reference evidence="10" key="1">
    <citation type="journal article" date="2023" name="Mol. Phylogenet. Evol.">
        <title>Genome-scale phylogeny and comparative genomics of the fungal order Sordariales.</title>
        <authorList>
            <person name="Hensen N."/>
            <person name="Bonometti L."/>
            <person name="Westerberg I."/>
            <person name="Brannstrom I.O."/>
            <person name="Guillou S."/>
            <person name="Cros-Aarteil S."/>
            <person name="Calhoun S."/>
            <person name="Haridas S."/>
            <person name="Kuo A."/>
            <person name="Mondo S."/>
            <person name="Pangilinan J."/>
            <person name="Riley R."/>
            <person name="LaButti K."/>
            <person name="Andreopoulos B."/>
            <person name="Lipzen A."/>
            <person name="Chen C."/>
            <person name="Yan M."/>
            <person name="Daum C."/>
            <person name="Ng V."/>
            <person name="Clum A."/>
            <person name="Steindorff A."/>
            <person name="Ohm R.A."/>
            <person name="Martin F."/>
            <person name="Silar P."/>
            <person name="Natvig D.O."/>
            <person name="Lalanne C."/>
            <person name="Gautier V."/>
            <person name="Ament-Velasquez S.L."/>
            <person name="Kruys A."/>
            <person name="Hutchinson M.I."/>
            <person name="Powell A.J."/>
            <person name="Barry K."/>
            <person name="Miller A.N."/>
            <person name="Grigoriev I.V."/>
            <person name="Debuchy R."/>
            <person name="Gladieux P."/>
            <person name="Hiltunen Thoren M."/>
            <person name="Johannesson H."/>
        </authorList>
    </citation>
    <scope>NUCLEOTIDE SEQUENCE</scope>
    <source>
        <strain evidence="10">CBS 990.96</strain>
    </source>
</reference>
<feature type="short sequence motif" description="GXSXG" evidence="6">
    <location>
        <begin position="472"/>
        <end position="476"/>
    </location>
</feature>
<dbReference type="GO" id="GO:0016042">
    <property type="term" value="P:lipid catabolic process"/>
    <property type="evidence" value="ECO:0007669"/>
    <property type="project" value="UniProtKB-UniRule"/>
</dbReference>
<dbReference type="GO" id="GO:0016740">
    <property type="term" value="F:transferase activity"/>
    <property type="evidence" value="ECO:0007669"/>
    <property type="project" value="UniProtKB-KW"/>
</dbReference>
<dbReference type="InterPro" id="IPR016035">
    <property type="entry name" value="Acyl_Trfase/lysoPLipase"/>
</dbReference>
<comment type="function">
    <text evidence="7">Lipid hydrolase.</text>
</comment>
<feature type="region of interest" description="Disordered" evidence="8">
    <location>
        <begin position="199"/>
        <end position="221"/>
    </location>
</feature>
<comment type="similarity">
    <text evidence="2 7">Belongs to the PLPL family.</text>
</comment>
<feature type="active site" description="Nucleophile" evidence="6">
    <location>
        <position position="474"/>
    </location>
</feature>
<feature type="compositionally biased region" description="Low complexity" evidence="8">
    <location>
        <begin position="204"/>
        <end position="213"/>
    </location>
</feature>
<feature type="compositionally biased region" description="Acidic residues" evidence="8">
    <location>
        <begin position="829"/>
        <end position="840"/>
    </location>
</feature>
<dbReference type="SUPFAM" id="SSF52151">
    <property type="entry name" value="FabD/lysophospholipase-like"/>
    <property type="match status" value="1"/>
</dbReference>
<dbReference type="InterPro" id="IPR050301">
    <property type="entry name" value="NTE"/>
</dbReference>
<dbReference type="PROSITE" id="PS51635">
    <property type="entry name" value="PNPLA"/>
    <property type="match status" value="1"/>
</dbReference>
<evidence type="ECO:0000313" key="10">
    <source>
        <dbReference type="EMBL" id="KAK4227704.1"/>
    </source>
</evidence>
<feature type="active site" description="Proton acceptor" evidence="6">
    <location>
        <position position="619"/>
    </location>
</feature>
<dbReference type="InterPro" id="IPR021771">
    <property type="entry name" value="Triacylglycerol_lipase_N"/>
</dbReference>
<feature type="compositionally biased region" description="Polar residues" evidence="8">
    <location>
        <begin position="79"/>
        <end position="100"/>
    </location>
</feature>
<dbReference type="Gene3D" id="3.40.1090.10">
    <property type="entry name" value="Cytosolic phospholipase A2 catalytic domain"/>
    <property type="match status" value="2"/>
</dbReference>
<comment type="function">
    <text evidence="1">Probable lipid hydrolase.</text>
</comment>
<keyword evidence="3 6" id="KW-0378">Hydrolase</keyword>
<evidence type="ECO:0000256" key="5">
    <source>
        <dbReference type="ARBA" id="ARBA00023098"/>
    </source>
</evidence>
<comment type="caution">
    <text evidence="10">The sequence shown here is derived from an EMBL/GenBank/DDBJ whole genome shotgun (WGS) entry which is preliminary data.</text>
</comment>
<gene>
    <name evidence="10" type="ORF">QBC38DRAFT_455008</name>
</gene>
<evidence type="ECO:0000256" key="7">
    <source>
        <dbReference type="RuleBase" id="RU362055"/>
    </source>
</evidence>
<dbReference type="InterPro" id="IPR002641">
    <property type="entry name" value="PNPLA_dom"/>
</dbReference>
<dbReference type="PANTHER" id="PTHR14226:SF66">
    <property type="entry name" value="TRIACYLGLYCEROL LIPASE PTL2"/>
    <property type="match status" value="1"/>
</dbReference>
<dbReference type="GO" id="GO:0004806">
    <property type="term" value="F:triacylglycerol lipase activity"/>
    <property type="evidence" value="ECO:0007669"/>
    <property type="project" value="InterPro"/>
</dbReference>
<dbReference type="AlphaFoldDB" id="A0AAN7H533"/>
<keyword evidence="7" id="KW-1133">Transmembrane helix</keyword>
<comment type="subcellular location">
    <subcellularLocation>
        <location evidence="7">Membrane</location>
        <topology evidence="7">Single-pass membrane protein</topology>
    </subcellularLocation>
</comment>
<evidence type="ECO:0000256" key="1">
    <source>
        <dbReference type="ARBA" id="ARBA00002682"/>
    </source>
</evidence>
<dbReference type="Proteomes" id="UP001301958">
    <property type="component" value="Unassembled WGS sequence"/>
</dbReference>
<feature type="region of interest" description="Disordered" evidence="8">
    <location>
        <begin position="819"/>
        <end position="869"/>
    </location>
</feature>
<evidence type="ECO:0000256" key="4">
    <source>
        <dbReference type="ARBA" id="ARBA00022963"/>
    </source>
</evidence>
<evidence type="ECO:0000256" key="2">
    <source>
        <dbReference type="ARBA" id="ARBA00006104"/>
    </source>
</evidence>
<keyword evidence="11" id="KW-1185">Reference proteome</keyword>
<feature type="region of interest" description="Disordered" evidence="8">
    <location>
        <begin position="1"/>
        <end position="37"/>
    </location>
</feature>
<organism evidence="10 11">
    <name type="scientific">Podospora fimiseda</name>
    <dbReference type="NCBI Taxonomy" id="252190"/>
    <lineage>
        <taxon>Eukaryota</taxon>
        <taxon>Fungi</taxon>
        <taxon>Dikarya</taxon>
        <taxon>Ascomycota</taxon>
        <taxon>Pezizomycotina</taxon>
        <taxon>Sordariomycetes</taxon>
        <taxon>Sordariomycetidae</taxon>
        <taxon>Sordariales</taxon>
        <taxon>Podosporaceae</taxon>
        <taxon>Podospora</taxon>
    </lineage>
</organism>
<dbReference type="EC" id="3.1.1.-" evidence="7"/>
<reference evidence="10" key="2">
    <citation type="submission" date="2023-05" db="EMBL/GenBank/DDBJ databases">
        <authorList>
            <consortium name="Lawrence Berkeley National Laboratory"/>
            <person name="Steindorff A."/>
            <person name="Hensen N."/>
            <person name="Bonometti L."/>
            <person name="Westerberg I."/>
            <person name="Brannstrom I.O."/>
            <person name="Guillou S."/>
            <person name="Cros-Aarteil S."/>
            <person name="Calhoun S."/>
            <person name="Haridas S."/>
            <person name="Kuo A."/>
            <person name="Mondo S."/>
            <person name="Pangilinan J."/>
            <person name="Riley R."/>
            <person name="Labutti K."/>
            <person name="Andreopoulos B."/>
            <person name="Lipzen A."/>
            <person name="Chen C."/>
            <person name="Yanf M."/>
            <person name="Daum C."/>
            <person name="Ng V."/>
            <person name="Clum A."/>
            <person name="Ohm R."/>
            <person name="Martin F."/>
            <person name="Silar P."/>
            <person name="Natvig D."/>
            <person name="Lalanne C."/>
            <person name="Gautier V."/>
            <person name="Ament-Velasquez S.L."/>
            <person name="Kruys A."/>
            <person name="Hutchinson M.I."/>
            <person name="Powell A.J."/>
            <person name="Barry K."/>
            <person name="Miller A.N."/>
            <person name="Grigoriev I.V."/>
            <person name="Debuchy R."/>
            <person name="Gladieux P."/>
            <person name="Thoren M.H."/>
            <person name="Johannesson H."/>
        </authorList>
    </citation>
    <scope>NUCLEOTIDE SEQUENCE</scope>
    <source>
        <strain evidence="10">CBS 990.96</strain>
    </source>
</reference>
<name>A0AAN7H533_9PEZI</name>
<evidence type="ECO:0000259" key="9">
    <source>
        <dbReference type="PROSITE" id="PS51635"/>
    </source>
</evidence>
<keyword evidence="7" id="KW-0472">Membrane</keyword>
<feature type="region of interest" description="Disordered" evidence="8">
    <location>
        <begin position="66"/>
        <end position="178"/>
    </location>
</feature>
<accession>A0AAN7H533</accession>
<dbReference type="EMBL" id="MU865328">
    <property type="protein sequence ID" value="KAK4227704.1"/>
    <property type="molecule type" value="Genomic_DNA"/>
</dbReference>